<evidence type="ECO:0000313" key="2">
    <source>
        <dbReference type="Proteomes" id="UP000295504"/>
    </source>
</evidence>
<proteinExistence type="predicted"/>
<sequence>MYIGGKFLIAEAVGAKVDWKESTRSVEVNYFTDMNGTVKIGGSTTLQPISQASADHLMKLNSGNRQRWYCNRCT</sequence>
<organism evidence="1 2">
    <name type="scientific">Serpentinicella alkaliphila</name>
    <dbReference type="NCBI Taxonomy" id="1734049"/>
    <lineage>
        <taxon>Bacteria</taxon>
        <taxon>Bacillati</taxon>
        <taxon>Bacillota</taxon>
        <taxon>Clostridia</taxon>
        <taxon>Peptostreptococcales</taxon>
        <taxon>Natronincolaceae</taxon>
        <taxon>Serpentinicella</taxon>
    </lineage>
</organism>
<gene>
    <name evidence="1" type="ORF">EDD79_100535</name>
</gene>
<name>A0A4R2TN69_9FIRM</name>
<evidence type="ECO:0000313" key="1">
    <source>
        <dbReference type="EMBL" id="TCQ05220.1"/>
    </source>
</evidence>
<reference evidence="1 2" key="1">
    <citation type="submission" date="2019-03" db="EMBL/GenBank/DDBJ databases">
        <title>Genomic Encyclopedia of Type Strains, Phase IV (KMG-IV): sequencing the most valuable type-strain genomes for metagenomic binning, comparative biology and taxonomic classification.</title>
        <authorList>
            <person name="Goeker M."/>
        </authorList>
    </citation>
    <scope>NUCLEOTIDE SEQUENCE [LARGE SCALE GENOMIC DNA]</scope>
    <source>
        <strain evidence="1 2">DSM 100013</strain>
    </source>
</reference>
<dbReference type="Proteomes" id="UP000295504">
    <property type="component" value="Unassembled WGS sequence"/>
</dbReference>
<dbReference type="RefSeq" id="WP_132847691.1">
    <property type="nucleotide sequence ID" value="NZ_CP058648.1"/>
</dbReference>
<comment type="caution">
    <text evidence="1">The sequence shown here is derived from an EMBL/GenBank/DDBJ whole genome shotgun (WGS) entry which is preliminary data.</text>
</comment>
<protein>
    <submittedName>
        <fullName evidence="1">Uncharacterized protein</fullName>
    </submittedName>
</protein>
<keyword evidence="2" id="KW-1185">Reference proteome</keyword>
<dbReference type="EMBL" id="SLYC01000005">
    <property type="protein sequence ID" value="TCQ05220.1"/>
    <property type="molecule type" value="Genomic_DNA"/>
</dbReference>
<dbReference type="AlphaFoldDB" id="A0A4R2TN69"/>
<accession>A0A4R2TN69</accession>
<dbReference type="OrthoDB" id="25008at2"/>